<evidence type="ECO:0000313" key="2">
    <source>
        <dbReference type="Proteomes" id="UP001601059"/>
    </source>
</evidence>
<name>A0ABW6KAQ5_9BACI</name>
<accession>A0ABW6KAQ5</accession>
<dbReference type="RefSeq" id="WP_389361181.1">
    <property type="nucleotide sequence ID" value="NZ_JBIACK010000004.1"/>
</dbReference>
<dbReference type="Proteomes" id="UP001601059">
    <property type="component" value="Unassembled WGS sequence"/>
</dbReference>
<proteinExistence type="predicted"/>
<reference evidence="1 2" key="1">
    <citation type="submission" date="2024-08" db="EMBL/GenBank/DDBJ databases">
        <title>Two novel Cytobacillus novel species.</title>
        <authorList>
            <person name="Liu G."/>
        </authorList>
    </citation>
    <scope>NUCLEOTIDE SEQUENCE [LARGE SCALE GENOMIC DNA]</scope>
    <source>
        <strain evidence="1 2">FJAT-54145</strain>
    </source>
</reference>
<comment type="caution">
    <text evidence="1">The sequence shown here is derived from an EMBL/GenBank/DDBJ whole genome shotgun (WGS) entry which is preliminary data.</text>
</comment>
<protein>
    <submittedName>
        <fullName evidence="1">Uncharacterized protein</fullName>
    </submittedName>
</protein>
<dbReference type="EMBL" id="JBIACK010000004">
    <property type="protein sequence ID" value="MFE8701239.1"/>
    <property type="molecule type" value="Genomic_DNA"/>
</dbReference>
<sequence>MYVITSLSKLHQIHQQTKKLPQSKTMKRLVDQQKAALEEFNHYAKIGQDDISIEPETYQLFQGVTEPELLSHLHELVERFGFEKVQESLERLKG</sequence>
<gene>
    <name evidence="1" type="ORF">ACFYKX_11590</name>
</gene>
<organism evidence="1 2">
    <name type="scientific">Cytobacillus spartinae</name>
    <dbReference type="NCBI Taxonomy" id="3299023"/>
    <lineage>
        <taxon>Bacteria</taxon>
        <taxon>Bacillati</taxon>
        <taxon>Bacillota</taxon>
        <taxon>Bacilli</taxon>
        <taxon>Bacillales</taxon>
        <taxon>Bacillaceae</taxon>
        <taxon>Cytobacillus</taxon>
    </lineage>
</organism>
<keyword evidence="2" id="KW-1185">Reference proteome</keyword>
<evidence type="ECO:0000313" key="1">
    <source>
        <dbReference type="EMBL" id="MFE8701239.1"/>
    </source>
</evidence>